<dbReference type="SUPFAM" id="SSF158757">
    <property type="entry name" value="SMc04008-like"/>
    <property type="match status" value="1"/>
</dbReference>
<proteinExistence type="predicted"/>
<reference evidence="1 2" key="1">
    <citation type="submission" date="2022-05" db="EMBL/GenBank/DDBJ databases">
        <title>Novel Pseudomonas spp. Isolated from a Rainbow Trout Aquaculture Facility.</title>
        <authorList>
            <person name="Testerman T."/>
            <person name="Graf J."/>
        </authorList>
    </citation>
    <scope>NUCLEOTIDE SEQUENCE [LARGE SCALE GENOMIC DNA]</scope>
    <source>
        <strain evidence="1 2">ID681</strain>
    </source>
</reference>
<gene>
    <name evidence="1" type="ORF">M5G11_06800</name>
</gene>
<sequence>MSHLSPDRFIAVLGAQGVGLAQRQGSQQHWLGSVGFIAERSQAWAVALDALQGLLAERAGQGGRLSLVVSAQYCRYCLVPWSAEIHRPQELQAYARACFEAHYGQSLEGWRVILANAPSGHARIAAALPEALLQRVAELSRQAALNLHSVQPYLMTAFNHFADVLVHDDFLFLLAEPQRSVLLLAQGGHWQQLRSLGSSDNDAALEALIHRECELQDGVMNLYLHAPGRLQTRPQLQGVALCELPVETAPVHDVLCTMARAVA</sequence>
<dbReference type="EMBL" id="JAMDGY010000017">
    <property type="protein sequence ID" value="MDD0990247.1"/>
    <property type="molecule type" value="Genomic_DNA"/>
</dbReference>
<comment type="caution">
    <text evidence="1">The sequence shown here is derived from an EMBL/GenBank/DDBJ whole genome shotgun (WGS) entry which is preliminary data.</text>
</comment>
<organism evidence="1 2">
    <name type="scientific">Pseudomonas fontis</name>
    <dbReference type="NCBI Taxonomy" id="2942633"/>
    <lineage>
        <taxon>Bacteria</taxon>
        <taxon>Pseudomonadati</taxon>
        <taxon>Pseudomonadota</taxon>
        <taxon>Gammaproteobacteria</taxon>
        <taxon>Pseudomonadales</taxon>
        <taxon>Pseudomonadaceae</taxon>
        <taxon>Pseudomonas</taxon>
    </lineage>
</organism>
<keyword evidence="2" id="KW-1185">Reference proteome</keyword>
<dbReference type="RefSeq" id="WP_273911221.1">
    <property type="nucleotide sequence ID" value="NZ_JAMDGX010000038.1"/>
</dbReference>
<accession>A0ABT5NQ27</accession>
<protein>
    <submittedName>
        <fullName evidence="1">Uncharacterized protein</fullName>
    </submittedName>
</protein>
<dbReference type="Proteomes" id="UP001148203">
    <property type="component" value="Unassembled WGS sequence"/>
</dbReference>
<evidence type="ECO:0000313" key="1">
    <source>
        <dbReference type="EMBL" id="MDD0990247.1"/>
    </source>
</evidence>
<dbReference type="InterPro" id="IPR036810">
    <property type="entry name" value="SMc04008-like_sf"/>
</dbReference>
<evidence type="ECO:0000313" key="2">
    <source>
        <dbReference type="Proteomes" id="UP001148203"/>
    </source>
</evidence>
<name>A0ABT5NQ27_9PSED</name>